<proteinExistence type="predicted"/>
<keyword evidence="2" id="KW-1185">Reference proteome</keyword>
<dbReference type="Proteomes" id="UP000887013">
    <property type="component" value="Unassembled WGS sequence"/>
</dbReference>
<sequence length="114" mass="13368">MNRVNSNLDPDKDDPLFKLTHQATNELANLCPQPLYFLSLGYYSPKKYKKYLVNNYNRSPKESLFDVSQNDDSKNLQKEKKYQDYEVYVSQCLFDREISIQYDPKACSSSQAAY</sequence>
<accession>A0A8X6MF16</accession>
<protein>
    <submittedName>
        <fullName evidence="1">Uncharacterized protein</fullName>
    </submittedName>
</protein>
<dbReference type="EMBL" id="BMAW01091999">
    <property type="protein sequence ID" value="GFS52615.1"/>
    <property type="molecule type" value="Genomic_DNA"/>
</dbReference>
<comment type="caution">
    <text evidence="1">The sequence shown here is derived from an EMBL/GenBank/DDBJ whole genome shotgun (WGS) entry which is preliminary data.</text>
</comment>
<evidence type="ECO:0000313" key="2">
    <source>
        <dbReference type="Proteomes" id="UP000887013"/>
    </source>
</evidence>
<dbReference type="AlphaFoldDB" id="A0A8X6MF16"/>
<name>A0A8X6MF16_NEPPI</name>
<organism evidence="1 2">
    <name type="scientific">Nephila pilipes</name>
    <name type="common">Giant wood spider</name>
    <name type="synonym">Nephila maculata</name>
    <dbReference type="NCBI Taxonomy" id="299642"/>
    <lineage>
        <taxon>Eukaryota</taxon>
        <taxon>Metazoa</taxon>
        <taxon>Ecdysozoa</taxon>
        <taxon>Arthropoda</taxon>
        <taxon>Chelicerata</taxon>
        <taxon>Arachnida</taxon>
        <taxon>Araneae</taxon>
        <taxon>Araneomorphae</taxon>
        <taxon>Entelegynae</taxon>
        <taxon>Araneoidea</taxon>
        <taxon>Nephilidae</taxon>
        <taxon>Nephila</taxon>
    </lineage>
</organism>
<evidence type="ECO:0000313" key="1">
    <source>
        <dbReference type="EMBL" id="GFS52615.1"/>
    </source>
</evidence>
<gene>
    <name evidence="1" type="ORF">NPIL_553701</name>
</gene>
<reference evidence="1" key="1">
    <citation type="submission" date="2020-08" db="EMBL/GenBank/DDBJ databases">
        <title>Multicomponent nature underlies the extraordinary mechanical properties of spider dragline silk.</title>
        <authorList>
            <person name="Kono N."/>
            <person name="Nakamura H."/>
            <person name="Mori M."/>
            <person name="Yoshida Y."/>
            <person name="Ohtoshi R."/>
            <person name="Malay A.D."/>
            <person name="Moran D.A.P."/>
            <person name="Tomita M."/>
            <person name="Numata K."/>
            <person name="Arakawa K."/>
        </authorList>
    </citation>
    <scope>NUCLEOTIDE SEQUENCE</scope>
</reference>